<accession>A0ABS4ILF2</accession>
<evidence type="ECO:0000313" key="2">
    <source>
        <dbReference type="Proteomes" id="UP001519345"/>
    </source>
</evidence>
<keyword evidence="2" id="KW-1185">Reference proteome</keyword>
<gene>
    <name evidence="1" type="ORF">J2Z83_003260</name>
</gene>
<dbReference type="InterPro" id="IPR021377">
    <property type="entry name" value="DUF3006"/>
</dbReference>
<dbReference type="EMBL" id="JAGGKX010000021">
    <property type="protein sequence ID" value="MBP1971121.1"/>
    <property type="molecule type" value="Genomic_DNA"/>
</dbReference>
<name>A0ABS4ILF2_9BACI</name>
<evidence type="ECO:0008006" key="3">
    <source>
        <dbReference type="Google" id="ProtNLM"/>
    </source>
</evidence>
<comment type="caution">
    <text evidence="1">The sequence shown here is derived from an EMBL/GenBank/DDBJ whole genome shotgun (WGS) entry which is preliminary data.</text>
</comment>
<dbReference type="RefSeq" id="WP_209464191.1">
    <property type="nucleotide sequence ID" value="NZ_CP110224.1"/>
</dbReference>
<sequence>MKYVIAIMIAVSFLLAIVTMYAGTGETSNVQRGVAGSAVENLHEITDQPMKTRGMIDRFEGNKAVILIEDLNEELIVPRQDLPIGSKVNTWFLMKIEDGNFKIISIDWKLTKEQDERIKALMEKLREN</sequence>
<reference evidence="1 2" key="1">
    <citation type="submission" date="2021-03" db="EMBL/GenBank/DDBJ databases">
        <title>Genomic Encyclopedia of Type Strains, Phase IV (KMG-IV): sequencing the most valuable type-strain genomes for metagenomic binning, comparative biology and taxonomic classification.</title>
        <authorList>
            <person name="Goeker M."/>
        </authorList>
    </citation>
    <scope>NUCLEOTIDE SEQUENCE [LARGE SCALE GENOMIC DNA]</scope>
    <source>
        <strain evidence="1 2">DSM 25609</strain>
    </source>
</reference>
<dbReference type="Pfam" id="PF11213">
    <property type="entry name" value="DUF3006"/>
    <property type="match status" value="1"/>
</dbReference>
<dbReference type="Proteomes" id="UP001519345">
    <property type="component" value="Unassembled WGS sequence"/>
</dbReference>
<protein>
    <recommendedName>
        <fullName evidence="3">DUF3006 domain-containing protein</fullName>
    </recommendedName>
</protein>
<organism evidence="1 2">
    <name type="scientific">Virgibacillus natechei</name>
    <dbReference type="NCBI Taxonomy" id="1216297"/>
    <lineage>
        <taxon>Bacteria</taxon>
        <taxon>Bacillati</taxon>
        <taxon>Bacillota</taxon>
        <taxon>Bacilli</taxon>
        <taxon>Bacillales</taxon>
        <taxon>Bacillaceae</taxon>
        <taxon>Virgibacillus</taxon>
    </lineage>
</organism>
<proteinExistence type="predicted"/>
<evidence type="ECO:0000313" key="1">
    <source>
        <dbReference type="EMBL" id="MBP1971121.1"/>
    </source>
</evidence>